<dbReference type="Proteomes" id="UP000245912">
    <property type="component" value="Unassembled WGS sequence"/>
</dbReference>
<comment type="caution">
    <text evidence="2">The sequence shown here is derived from an EMBL/GenBank/DDBJ whole genome shotgun (WGS) entry which is preliminary data.</text>
</comment>
<protein>
    <submittedName>
        <fullName evidence="2">Uncharacterized protein</fullName>
    </submittedName>
</protein>
<name>A0A2T8T0A1_SALER</name>
<reference evidence="2 3" key="1">
    <citation type="submission" date="2018-04" db="EMBL/GenBank/DDBJ databases">
        <title>Serotype diversity and antimicrobial resistance among Salmonella enterica isolated from patients at an equine referral hospital.</title>
        <authorList>
            <person name="Leon I.M."/>
            <person name="Lawhon S.D."/>
            <person name="Norman K.N."/>
            <person name="Threadgill D.S."/>
            <person name="Ohta N."/>
            <person name="Vinasco J."/>
            <person name="Scott H.M."/>
        </authorList>
    </citation>
    <scope>NUCLEOTIDE SEQUENCE [LARGE SCALE GENOMIC DNA]</scope>
    <source>
        <strain evidence="2 3">235</strain>
    </source>
</reference>
<proteinExistence type="predicted"/>
<evidence type="ECO:0000313" key="3">
    <source>
        <dbReference type="Proteomes" id="UP000245912"/>
    </source>
</evidence>
<gene>
    <name evidence="2" type="ORF">C4860_19675</name>
</gene>
<feature type="transmembrane region" description="Helical" evidence="1">
    <location>
        <begin position="20"/>
        <end position="42"/>
    </location>
</feature>
<accession>A0A2T8T0A1</accession>
<dbReference type="AlphaFoldDB" id="A0A2T8T0A1"/>
<organism evidence="2 3">
    <name type="scientific">Salmonella enterica</name>
    <name type="common">Salmonella choleraesuis</name>
    <dbReference type="NCBI Taxonomy" id="28901"/>
    <lineage>
        <taxon>Bacteria</taxon>
        <taxon>Pseudomonadati</taxon>
        <taxon>Pseudomonadota</taxon>
        <taxon>Gammaproteobacteria</taxon>
        <taxon>Enterobacterales</taxon>
        <taxon>Enterobacteriaceae</taxon>
        <taxon>Salmonella</taxon>
    </lineage>
</organism>
<dbReference type="EMBL" id="QDLQ01000016">
    <property type="protein sequence ID" value="PVI95101.1"/>
    <property type="molecule type" value="Genomic_DNA"/>
</dbReference>
<evidence type="ECO:0000313" key="2">
    <source>
        <dbReference type="EMBL" id="PVI95101.1"/>
    </source>
</evidence>
<keyword evidence="1" id="KW-1133">Transmembrane helix</keyword>
<keyword evidence="1" id="KW-0472">Membrane</keyword>
<evidence type="ECO:0000256" key="1">
    <source>
        <dbReference type="SAM" id="Phobius"/>
    </source>
</evidence>
<sequence length="66" mass="7366">MIVVTDQFLLLIAKWFGTKMGHTNLCIGLQGFVCLWSATCFYDKKLAQEDKKSPCANALLQVTNVV</sequence>
<keyword evidence="1" id="KW-0812">Transmembrane</keyword>